<dbReference type="InParanoid" id="A0A5F8GFJ1"/>
<dbReference type="GO" id="GO:0006355">
    <property type="term" value="P:regulation of DNA-templated transcription"/>
    <property type="evidence" value="ECO:0007669"/>
    <property type="project" value="InterPro"/>
</dbReference>
<feature type="domain" description="KRAB" evidence="1">
    <location>
        <begin position="14"/>
        <end position="85"/>
    </location>
</feature>
<dbReference type="CDD" id="cd07765">
    <property type="entry name" value="KRAB_A-box"/>
    <property type="match status" value="1"/>
</dbReference>
<dbReference type="Proteomes" id="UP000002280">
    <property type="component" value="Chromosome 1"/>
</dbReference>
<dbReference type="GeneTree" id="ENSGT00940000164918"/>
<reference evidence="2" key="2">
    <citation type="submission" date="2025-08" db="UniProtKB">
        <authorList>
            <consortium name="Ensembl"/>
        </authorList>
    </citation>
    <scope>IDENTIFICATION</scope>
</reference>
<dbReference type="SUPFAM" id="SSF109640">
    <property type="entry name" value="KRAB domain (Kruppel-associated box)"/>
    <property type="match status" value="1"/>
</dbReference>
<evidence type="ECO:0000313" key="2">
    <source>
        <dbReference type="Ensembl" id="ENSMODP00000045971.1"/>
    </source>
</evidence>
<reference evidence="2" key="3">
    <citation type="submission" date="2025-09" db="UniProtKB">
        <authorList>
            <consortium name="Ensembl"/>
        </authorList>
    </citation>
    <scope>IDENTIFICATION</scope>
</reference>
<dbReference type="InterPro" id="IPR050169">
    <property type="entry name" value="Krueppel_C2H2_ZnF"/>
</dbReference>
<name>A0A5F8GFJ1_MONDO</name>
<dbReference type="SMART" id="SM00349">
    <property type="entry name" value="KRAB"/>
    <property type="match status" value="1"/>
</dbReference>
<dbReference type="PANTHER" id="PTHR23232:SF117">
    <property type="entry name" value="KRAB DOMAIN-CONTAINING PROTEIN"/>
    <property type="match status" value="1"/>
</dbReference>
<dbReference type="AlphaFoldDB" id="A0A5F8GFJ1"/>
<dbReference type="Bgee" id="ENSMODG00000037281">
    <property type="expression patterns" value="Expressed in adult mammalian kidney and 1 other cell type or tissue"/>
</dbReference>
<dbReference type="PANTHER" id="PTHR23232">
    <property type="entry name" value="KRAB DOMAIN C2H2 ZINC FINGER"/>
    <property type="match status" value="1"/>
</dbReference>
<sequence length="97" mass="10979">MALQIHGLPSEELITFKDVVVDFTKEEWCLLDSSQKELCKEVMLENVQNLLSVGHTLPRENFITCLQQGESPWLPENEGSLHPYVLPLNTEASPSKD</sequence>
<dbReference type="Pfam" id="PF01352">
    <property type="entry name" value="KRAB"/>
    <property type="match status" value="1"/>
</dbReference>
<protein>
    <recommendedName>
        <fullName evidence="1">KRAB domain-containing protein</fullName>
    </recommendedName>
</protein>
<dbReference type="Gene3D" id="6.10.140.140">
    <property type="match status" value="1"/>
</dbReference>
<dbReference type="PROSITE" id="PS50805">
    <property type="entry name" value="KRAB"/>
    <property type="match status" value="1"/>
</dbReference>
<dbReference type="InterPro" id="IPR001909">
    <property type="entry name" value="KRAB"/>
</dbReference>
<reference evidence="2 3" key="1">
    <citation type="journal article" date="2007" name="Nature">
        <title>Genome of the marsupial Monodelphis domestica reveals innovation in non-coding sequences.</title>
        <authorList>
            <person name="Mikkelsen T.S."/>
            <person name="Wakefield M.J."/>
            <person name="Aken B."/>
            <person name="Amemiya C.T."/>
            <person name="Chang J.L."/>
            <person name="Duke S."/>
            <person name="Garber M."/>
            <person name="Gentles A.J."/>
            <person name="Goodstadt L."/>
            <person name="Heger A."/>
            <person name="Jurka J."/>
            <person name="Kamal M."/>
            <person name="Mauceli E."/>
            <person name="Searle S.M."/>
            <person name="Sharpe T."/>
            <person name="Baker M.L."/>
            <person name="Batzer M.A."/>
            <person name="Benos P.V."/>
            <person name="Belov K."/>
            <person name="Clamp M."/>
            <person name="Cook A."/>
            <person name="Cuff J."/>
            <person name="Das R."/>
            <person name="Davidow L."/>
            <person name="Deakin J.E."/>
            <person name="Fazzari M.J."/>
            <person name="Glass J.L."/>
            <person name="Grabherr M."/>
            <person name="Greally J.M."/>
            <person name="Gu W."/>
            <person name="Hore T.A."/>
            <person name="Huttley G.A."/>
            <person name="Kleber M."/>
            <person name="Jirtle R.L."/>
            <person name="Koina E."/>
            <person name="Lee J.T."/>
            <person name="Mahony S."/>
            <person name="Marra M.A."/>
            <person name="Miller R.D."/>
            <person name="Nicholls R.D."/>
            <person name="Oda M."/>
            <person name="Papenfuss A.T."/>
            <person name="Parra Z.E."/>
            <person name="Pollock D.D."/>
            <person name="Ray D.A."/>
            <person name="Schein J.E."/>
            <person name="Speed T.P."/>
            <person name="Thompson K."/>
            <person name="VandeBerg J.L."/>
            <person name="Wade C.M."/>
            <person name="Walker J.A."/>
            <person name="Waters P.D."/>
            <person name="Webber C."/>
            <person name="Weidman J.R."/>
            <person name="Xie X."/>
            <person name="Zody M.C."/>
            <person name="Baldwin J."/>
            <person name="Abdouelleil A."/>
            <person name="Abdulkadir J."/>
            <person name="Abebe A."/>
            <person name="Abera B."/>
            <person name="Abreu J."/>
            <person name="Acer S.C."/>
            <person name="Aftuck L."/>
            <person name="Alexander A."/>
            <person name="An P."/>
            <person name="Anderson E."/>
            <person name="Anderson S."/>
            <person name="Arachi H."/>
            <person name="Azer M."/>
            <person name="Bachantsang P."/>
            <person name="Barry A."/>
            <person name="Bayul T."/>
            <person name="Berlin A."/>
            <person name="Bessette D."/>
            <person name="Bloom T."/>
            <person name="Bloom T."/>
            <person name="Boguslavskiy L."/>
            <person name="Bonnet C."/>
            <person name="Boukhgalter B."/>
            <person name="Bourzgui I."/>
            <person name="Brown A."/>
            <person name="Cahill P."/>
            <person name="Channer S."/>
            <person name="Cheshatsang Y."/>
            <person name="Chuda L."/>
            <person name="Citroen M."/>
            <person name="Collymore A."/>
            <person name="Cooke P."/>
            <person name="Costello M."/>
            <person name="D'Aco K."/>
            <person name="Daza R."/>
            <person name="De Haan G."/>
            <person name="DeGray S."/>
            <person name="DeMaso C."/>
            <person name="Dhargay N."/>
            <person name="Dooley K."/>
            <person name="Dooley E."/>
            <person name="Doricent M."/>
            <person name="Dorje P."/>
            <person name="Dorjee K."/>
            <person name="Dupes A."/>
            <person name="Elong R."/>
            <person name="Falk J."/>
            <person name="Farina A."/>
            <person name="Faro S."/>
            <person name="Ferguson D."/>
            <person name="Fisher S."/>
            <person name="Foley C.D."/>
            <person name="Franke A."/>
            <person name="Friedrich D."/>
            <person name="Gadbois L."/>
            <person name="Gearin G."/>
            <person name="Gearin C.R."/>
            <person name="Giannoukos G."/>
            <person name="Goode T."/>
            <person name="Graham J."/>
            <person name="Grandbois E."/>
            <person name="Grewal S."/>
            <person name="Gyaltsen K."/>
            <person name="Hafez N."/>
            <person name="Hagos B."/>
            <person name="Hall J."/>
            <person name="Henson C."/>
            <person name="Hollinger A."/>
            <person name="Honan T."/>
            <person name="Huard M.D."/>
            <person name="Hughes L."/>
            <person name="Hurhula B."/>
            <person name="Husby M.E."/>
            <person name="Kamat A."/>
            <person name="Kanga B."/>
            <person name="Kashin S."/>
            <person name="Khazanovich D."/>
            <person name="Kisner P."/>
            <person name="Lance K."/>
            <person name="Lara M."/>
            <person name="Lee W."/>
            <person name="Lennon N."/>
            <person name="Letendre F."/>
            <person name="LeVine R."/>
            <person name="Lipovsky A."/>
            <person name="Liu X."/>
            <person name="Liu J."/>
            <person name="Liu S."/>
            <person name="Lokyitsang T."/>
            <person name="Lokyitsang Y."/>
            <person name="Lubonja R."/>
            <person name="Lui A."/>
            <person name="MacDonald P."/>
            <person name="Magnisalis V."/>
            <person name="Maru K."/>
            <person name="Matthews C."/>
            <person name="McCusker W."/>
            <person name="McDonough S."/>
            <person name="Mehta T."/>
            <person name="Meldrim J."/>
            <person name="Meneus L."/>
            <person name="Mihai O."/>
            <person name="Mihalev A."/>
            <person name="Mihova T."/>
            <person name="Mittelman R."/>
            <person name="Mlenga V."/>
            <person name="Montmayeur A."/>
            <person name="Mulrain L."/>
            <person name="Navidi A."/>
            <person name="Naylor J."/>
            <person name="Negash T."/>
            <person name="Nguyen T."/>
            <person name="Nguyen N."/>
            <person name="Nicol R."/>
            <person name="Norbu C."/>
            <person name="Norbu N."/>
            <person name="Novod N."/>
            <person name="O'Neill B."/>
            <person name="Osman S."/>
            <person name="Markiewicz E."/>
            <person name="Oyono O.L."/>
            <person name="Patti C."/>
            <person name="Phunkhang P."/>
            <person name="Pierre F."/>
            <person name="Priest M."/>
            <person name="Raghuraman S."/>
            <person name="Rege F."/>
            <person name="Reyes R."/>
            <person name="Rise C."/>
            <person name="Rogov P."/>
            <person name="Ross K."/>
            <person name="Ryan E."/>
            <person name="Settipalli S."/>
            <person name="Shea T."/>
            <person name="Sherpa N."/>
            <person name="Shi L."/>
            <person name="Shih D."/>
            <person name="Sparrow T."/>
            <person name="Spaulding J."/>
            <person name="Stalker J."/>
            <person name="Stange-Thomann N."/>
            <person name="Stavropoulos S."/>
            <person name="Stone C."/>
            <person name="Strader C."/>
            <person name="Tesfaye S."/>
            <person name="Thomson T."/>
            <person name="Thoulutsang Y."/>
            <person name="Thoulutsang D."/>
            <person name="Topham K."/>
            <person name="Topping I."/>
            <person name="Tsamla T."/>
            <person name="Vassiliev H."/>
            <person name="Vo A."/>
            <person name="Wangchuk T."/>
            <person name="Wangdi T."/>
            <person name="Weiand M."/>
            <person name="Wilkinson J."/>
            <person name="Wilson A."/>
            <person name="Yadav S."/>
            <person name="Young G."/>
            <person name="Yu Q."/>
            <person name="Zembek L."/>
            <person name="Zhong D."/>
            <person name="Zimmer A."/>
            <person name="Zwirko Z."/>
            <person name="Jaffe D.B."/>
            <person name="Alvarez P."/>
            <person name="Brockman W."/>
            <person name="Butler J."/>
            <person name="Chin C."/>
            <person name="Gnerre S."/>
            <person name="MacCallum I."/>
            <person name="Graves J.A."/>
            <person name="Ponting C.P."/>
            <person name="Breen M."/>
            <person name="Samollow P.B."/>
            <person name="Lander E.S."/>
            <person name="Lindblad-Toh K."/>
        </authorList>
    </citation>
    <scope>NUCLEOTIDE SEQUENCE [LARGE SCALE GENOMIC DNA]</scope>
</reference>
<organism evidence="2 3">
    <name type="scientific">Monodelphis domestica</name>
    <name type="common">Gray short-tailed opossum</name>
    <dbReference type="NCBI Taxonomy" id="13616"/>
    <lineage>
        <taxon>Eukaryota</taxon>
        <taxon>Metazoa</taxon>
        <taxon>Chordata</taxon>
        <taxon>Craniata</taxon>
        <taxon>Vertebrata</taxon>
        <taxon>Euteleostomi</taxon>
        <taxon>Mammalia</taxon>
        <taxon>Metatheria</taxon>
        <taxon>Didelphimorphia</taxon>
        <taxon>Didelphidae</taxon>
        <taxon>Monodelphis</taxon>
    </lineage>
</organism>
<dbReference type="Ensembl" id="ENSMODT00000054274.1">
    <property type="protein sequence ID" value="ENSMODP00000045971.1"/>
    <property type="gene ID" value="ENSMODG00000037281.1"/>
</dbReference>
<evidence type="ECO:0000259" key="1">
    <source>
        <dbReference type="PROSITE" id="PS50805"/>
    </source>
</evidence>
<proteinExistence type="predicted"/>
<dbReference type="InterPro" id="IPR036051">
    <property type="entry name" value="KRAB_dom_sf"/>
</dbReference>
<evidence type="ECO:0000313" key="3">
    <source>
        <dbReference type="Proteomes" id="UP000002280"/>
    </source>
</evidence>
<accession>A0A5F8GFJ1</accession>
<keyword evidence="3" id="KW-1185">Reference proteome</keyword>